<evidence type="ECO:0000313" key="3">
    <source>
        <dbReference type="EMBL" id="AGW12659.1"/>
    </source>
</evidence>
<keyword evidence="1" id="KW-0963">Cytoplasm</keyword>
<keyword evidence="4" id="KW-1185">Reference proteome</keyword>
<dbReference type="eggNOG" id="COG1526">
    <property type="taxonomic scope" value="Bacteria"/>
</dbReference>
<dbReference type="InterPro" id="IPR003786">
    <property type="entry name" value="FdhD"/>
</dbReference>
<dbReference type="Proteomes" id="UP000016587">
    <property type="component" value="Chromosome"/>
</dbReference>
<dbReference type="OrthoDB" id="3197277at2"/>
<evidence type="ECO:0000256" key="1">
    <source>
        <dbReference type="ARBA" id="ARBA00022490"/>
    </source>
</evidence>
<dbReference type="Pfam" id="PF02634">
    <property type="entry name" value="FdhD-NarQ"/>
    <property type="match status" value="1"/>
</dbReference>
<protein>
    <submittedName>
        <fullName evidence="3">Putative formate dehydrogenase subunit FdhD</fullName>
    </submittedName>
</protein>
<dbReference type="Gene3D" id="3.40.140.10">
    <property type="entry name" value="Cytidine Deaminase, domain 2"/>
    <property type="match status" value="1"/>
</dbReference>
<dbReference type="InterPro" id="IPR016193">
    <property type="entry name" value="Cytidine_deaminase-like"/>
</dbReference>
<dbReference type="PANTHER" id="PTHR30592">
    <property type="entry name" value="FORMATE DEHYDROGENASE"/>
    <property type="match status" value="1"/>
</dbReference>
<proteinExistence type="predicted"/>
<organism evidence="3 4">
    <name type="scientific">Megalodesulfovibrio gigas (strain ATCC 19364 / DSM 1382 / NCIMB 9332 / VKM B-1759)</name>
    <name type="common">Desulfovibrio gigas</name>
    <dbReference type="NCBI Taxonomy" id="1121448"/>
    <lineage>
        <taxon>Bacteria</taxon>
        <taxon>Pseudomonadati</taxon>
        <taxon>Thermodesulfobacteriota</taxon>
        <taxon>Desulfovibrionia</taxon>
        <taxon>Desulfovibrionales</taxon>
        <taxon>Desulfovibrionaceae</taxon>
        <taxon>Megalodesulfovibrio</taxon>
    </lineage>
</organism>
<accession>T2G912</accession>
<dbReference type="AlphaFoldDB" id="T2G912"/>
<gene>
    <name evidence="3" type="primary">fdhD</name>
    <name evidence="3" type="ORF">DGI_0760</name>
</gene>
<dbReference type="GO" id="GO:0006777">
    <property type="term" value="P:Mo-molybdopterin cofactor biosynthetic process"/>
    <property type="evidence" value="ECO:0007669"/>
    <property type="project" value="UniProtKB-KW"/>
</dbReference>
<dbReference type="STRING" id="1121448.DGI_0760"/>
<dbReference type="SUPFAM" id="SSF53927">
    <property type="entry name" value="Cytidine deaminase-like"/>
    <property type="match status" value="1"/>
</dbReference>
<reference evidence="3 4" key="1">
    <citation type="journal article" date="2013" name="J. Bacteriol.">
        <title>Roles of HynAB and Ech, the only two hydrogenases found in the model sulfate reducer Desulfovibrio gigas.</title>
        <authorList>
            <person name="Morais-Silva F.O."/>
            <person name="Santos C.I."/>
            <person name="Rodrigues R."/>
            <person name="Pereira I.A."/>
            <person name="Rodrigues-Pousada C."/>
        </authorList>
    </citation>
    <scope>NUCLEOTIDE SEQUENCE [LARGE SCALE GENOMIC DNA]</scope>
    <source>
        <strain evidence="4">ATCC 19364 / DSM 1382 / NCIMB 9332 / VKM B-1759</strain>
    </source>
</reference>
<dbReference type="RefSeq" id="WP_021759343.1">
    <property type="nucleotide sequence ID" value="NC_022444.1"/>
</dbReference>
<keyword evidence="2" id="KW-0501">Molybdenum cofactor biosynthesis</keyword>
<sequence length="236" mass="25688">MDFPHLSCRRFQDGRWTAMEDMVAPETPVTLRWAGRPEAIHLSAYAVDLPSLALGHTLLHCCADGELPEIVSQSGFDLTLAPRPGARPTPRPWRGSLSPQTVLAAMATLLDAPGFWVETGCFHRAGLWDPAEGRFLVTVEDIPRHNCVDRLAGWSVQTGRSLTDLALCISARTTSSLMEKIVRLGTPVVCTRAAPTSLGLELARQHGITLAAYVKPTRLSVFHDPEQRIAGGPDHA</sequence>
<name>T2G912_MEGG1</name>
<evidence type="ECO:0000256" key="2">
    <source>
        <dbReference type="ARBA" id="ARBA00023150"/>
    </source>
</evidence>
<dbReference type="KEGG" id="dgg:DGI_0760"/>
<dbReference type="GO" id="GO:0016783">
    <property type="term" value="F:sulfurtransferase activity"/>
    <property type="evidence" value="ECO:0007669"/>
    <property type="project" value="InterPro"/>
</dbReference>
<reference evidence="4" key="2">
    <citation type="submission" date="2013-07" db="EMBL/GenBank/DDBJ databases">
        <authorList>
            <person name="Morais-Silva F.O."/>
            <person name="Rezende A.M."/>
            <person name="Pimentel C."/>
            <person name="Resende D.M."/>
            <person name="Santos C.I."/>
            <person name="Clemente C."/>
            <person name="de Oliveira L.M."/>
            <person name="da Silva S.M."/>
            <person name="Costa D.A."/>
            <person name="Varela-Raposo A."/>
            <person name="Horacio E.C.A."/>
            <person name="Matos M."/>
            <person name="Flores O."/>
            <person name="Ruiz J.C."/>
            <person name="Rodrigues-Pousada C."/>
        </authorList>
    </citation>
    <scope>NUCLEOTIDE SEQUENCE [LARGE SCALE GENOMIC DNA]</scope>
    <source>
        <strain evidence="4">ATCC 19364 / DSM 1382 / NCIMB 9332 / VKM B-1759</strain>
    </source>
</reference>
<dbReference type="HOGENOM" id="CLU_056887_4_2_7"/>
<evidence type="ECO:0000313" key="4">
    <source>
        <dbReference type="Proteomes" id="UP000016587"/>
    </source>
</evidence>
<dbReference type="PANTHER" id="PTHR30592:SF1">
    <property type="entry name" value="SULFUR CARRIER PROTEIN FDHD"/>
    <property type="match status" value="1"/>
</dbReference>
<dbReference type="PATRIC" id="fig|1121448.10.peg.764"/>
<dbReference type="EMBL" id="CP006585">
    <property type="protein sequence ID" value="AGW12659.1"/>
    <property type="molecule type" value="Genomic_DNA"/>
</dbReference>